<keyword evidence="1" id="KW-0732">Signal</keyword>
<name>A0A482Z8I9_9ARAC</name>
<dbReference type="PANTHER" id="PTHR33964">
    <property type="entry name" value="RE45066P-RELATED"/>
    <property type="match status" value="1"/>
</dbReference>
<feature type="chain" id="PRO_5019734922" evidence="1">
    <location>
        <begin position="21"/>
        <end position="233"/>
    </location>
</feature>
<dbReference type="PANTHER" id="PTHR33964:SF1">
    <property type="entry name" value="RE45066P"/>
    <property type="match status" value="1"/>
</dbReference>
<feature type="signal peptide" evidence="1">
    <location>
        <begin position="1"/>
        <end position="20"/>
    </location>
</feature>
<organism evidence="2">
    <name type="scientific">Liphistius malayanus</name>
    <dbReference type="NCBI Taxonomy" id="1203467"/>
    <lineage>
        <taxon>Eukaryota</taxon>
        <taxon>Metazoa</taxon>
        <taxon>Ecdysozoa</taxon>
        <taxon>Arthropoda</taxon>
        <taxon>Chelicerata</taxon>
        <taxon>Arachnida</taxon>
        <taxon>Araneae</taxon>
        <taxon>Mesothelae</taxon>
        <taxon>Liphistiidae</taxon>
        <taxon>Liphistius</taxon>
    </lineage>
</organism>
<protein>
    <submittedName>
        <fullName evidence="2">U20-Liphistoxin-Lm1a_1</fullName>
    </submittedName>
</protein>
<dbReference type="AlphaFoldDB" id="A0A482Z8I9"/>
<evidence type="ECO:0000256" key="1">
    <source>
        <dbReference type="SAM" id="SignalP"/>
    </source>
</evidence>
<evidence type="ECO:0000313" key="2">
    <source>
        <dbReference type="EMBL" id="SMD30097.1"/>
    </source>
</evidence>
<reference evidence="2" key="1">
    <citation type="submission" date="2017-03" db="EMBL/GenBank/DDBJ databases">
        <authorList>
            <person name="QRISCLOUD D."/>
        </authorList>
    </citation>
    <scope>NUCLEOTIDE SEQUENCE</scope>
</reference>
<proteinExistence type="predicted"/>
<sequence length="233" mass="25795">MKIQIFVVLMLAVAAKQIAADKSCHLREMDLCMAIGIFHYQGNGVPSDEEKVNEWCETLKEVGDCAGNFTNKCMSPLQKELVSLFSQGSESAASQFCTQGSEIRTNYLKYAECLAEASENDAFKNHMKDLQVAIETVFDSKFKDRLPTLCCGFRRFDEGIEKNTRENCGEEAIEMAHIIMSMMSTDLPSVICQTYDPKSSTCQRLLPVSGTPPKGSESKSQIGRLLGTVFGNV</sequence>
<reference evidence="2" key="2">
    <citation type="submission" date="2019-04" db="EMBL/GenBank/DDBJ databases">
        <title>Unravelling the molecular evolution of spider venoms.</title>
        <authorList>
            <person name="Pineda S."/>
        </authorList>
    </citation>
    <scope>NUCLEOTIDE SEQUENCE</scope>
</reference>
<dbReference type="EMBL" id="HAGQ01000024">
    <property type="protein sequence ID" value="SMD30097.1"/>
    <property type="molecule type" value="Transcribed_RNA"/>
</dbReference>
<accession>A0A482Z8I9</accession>